<evidence type="ECO:0000256" key="2">
    <source>
        <dbReference type="ARBA" id="ARBA00022448"/>
    </source>
</evidence>
<organism evidence="15 16">
    <name type="scientific">Halalkalibacter akibai (strain ATCC 43226 / DSM 21942 / CIP 109018 / JCM 9157 / 1139)</name>
    <name type="common">Bacillus akibai</name>
    <dbReference type="NCBI Taxonomy" id="1236973"/>
    <lineage>
        <taxon>Bacteria</taxon>
        <taxon>Bacillati</taxon>
        <taxon>Bacillota</taxon>
        <taxon>Bacilli</taxon>
        <taxon>Bacillales</taxon>
        <taxon>Bacillaceae</taxon>
        <taxon>Halalkalibacter</taxon>
    </lineage>
</organism>
<feature type="region of interest" description="Disordered" evidence="13">
    <location>
        <begin position="248"/>
        <end position="267"/>
    </location>
</feature>
<feature type="transmembrane region" description="Helical" evidence="12">
    <location>
        <begin position="59"/>
        <end position="79"/>
    </location>
</feature>
<dbReference type="GO" id="GO:0032977">
    <property type="term" value="F:membrane insertase activity"/>
    <property type="evidence" value="ECO:0007669"/>
    <property type="project" value="InterPro"/>
</dbReference>
<keyword evidence="8 12" id="KW-0472">Membrane</keyword>
<dbReference type="CDD" id="cd20070">
    <property type="entry name" value="5TM_YidC_Alb3"/>
    <property type="match status" value="1"/>
</dbReference>
<feature type="transmembrane region" description="Helical" evidence="12">
    <location>
        <begin position="126"/>
        <end position="150"/>
    </location>
</feature>
<keyword evidence="16" id="KW-1185">Reference proteome</keyword>
<dbReference type="RefSeq" id="WP_081734084.1">
    <property type="nucleotide sequence ID" value="NZ_BAUV01000008.1"/>
</dbReference>
<evidence type="ECO:0000256" key="6">
    <source>
        <dbReference type="ARBA" id="ARBA00022927"/>
    </source>
</evidence>
<comment type="similarity">
    <text evidence="12">Belongs to the OXA1/ALB3/YidC family. Type 2 subfamily.</text>
</comment>
<evidence type="ECO:0000256" key="13">
    <source>
        <dbReference type="SAM" id="MobiDB-lite"/>
    </source>
</evidence>
<dbReference type="HAMAP" id="MF_01811">
    <property type="entry name" value="YidC_type2"/>
    <property type="match status" value="1"/>
</dbReference>
<keyword evidence="9" id="KW-0564">Palmitate</keyword>
<feature type="transmembrane region" description="Helical" evidence="12">
    <location>
        <begin position="199"/>
        <end position="225"/>
    </location>
</feature>
<evidence type="ECO:0000256" key="1">
    <source>
        <dbReference type="ARBA" id="ARBA00004651"/>
    </source>
</evidence>
<dbReference type="PROSITE" id="PS51257">
    <property type="entry name" value="PROKAR_LIPOPROTEIN"/>
    <property type="match status" value="1"/>
</dbReference>
<dbReference type="InterPro" id="IPR028055">
    <property type="entry name" value="YidC/Oxa/ALB_C"/>
</dbReference>
<keyword evidence="2 12" id="KW-0813">Transport</keyword>
<evidence type="ECO:0000256" key="10">
    <source>
        <dbReference type="ARBA" id="ARBA00023186"/>
    </source>
</evidence>
<evidence type="ECO:0000256" key="3">
    <source>
        <dbReference type="ARBA" id="ARBA00022475"/>
    </source>
</evidence>
<feature type="domain" description="Membrane insertase YidC/Oxa/ALB C-terminal" evidence="14">
    <location>
        <begin position="59"/>
        <end position="238"/>
    </location>
</feature>
<dbReference type="InterPro" id="IPR001708">
    <property type="entry name" value="YidC/ALB3/OXA1/COX18"/>
</dbReference>
<dbReference type="NCBIfam" id="NF002803">
    <property type="entry name" value="PRK02944.1"/>
    <property type="match status" value="1"/>
</dbReference>
<keyword evidence="3 12" id="KW-1003">Cell membrane</keyword>
<comment type="subcellular location">
    <subcellularLocation>
        <location evidence="1 12">Cell membrane</location>
        <topology evidence="1 12">Multi-pass membrane protein</topology>
    </subcellularLocation>
</comment>
<evidence type="ECO:0000313" key="15">
    <source>
        <dbReference type="EMBL" id="GAE34411.1"/>
    </source>
</evidence>
<comment type="function">
    <text evidence="12">Required for the insertion and/or proper folding and/or complex formation of integral membrane proteins into the membrane. Involved in integration of membrane proteins that insert both dependently and independently of the Sec translocase complex, as well as at least some lipoproteins.</text>
</comment>
<dbReference type="eggNOG" id="COG0706">
    <property type="taxonomic scope" value="Bacteria"/>
</dbReference>
<feature type="compositionally biased region" description="Low complexity" evidence="13">
    <location>
        <begin position="248"/>
        <end position="261"/>
    </location>
</feature>
<keyword evidence="5 12" id="KW-0732">Signal</keyword>
<dbReference type="AlphaFoldDB" id="W4QQR8"/>
<evidence type="ECO:0000256" key="4">
    <source>
        <dbReference type="ARBA" id="ARBA00022692"/>
    </source>
</evidence>
<sequence length="267" mass="30144">MLKKFGLIALIVGLLVMMTGCFNIEEPITKDSTGFWDSYLVYPLSWLIIYFADLFNDNFGLSIVVVTILLRILILPLMIKQTKSAKAMQAIQPEMQKLREKYSAKDQKTQQKLQQEMMGMFQEHGVNPLAGCLPLFIQMPILLAFYHAIMRTHEIGNHPFLWFELGTPDPIFLLPIIAGATTFIQQKMMMVTDNPQMRILLYVMPIMIFVFAIFFPAALTLYWVVGNLFMIAQTYFITGPNVGKKAEATATAGGKSTSKPKSGGKKK</sequence>
<keyword evidence="4 12" id="KW-0812">Transmembrane</keyword>
<dbReference type="GO" id="GO:0005886">
    <property type="term" value="C:plasma membrane"/>
    <property type="evidence" value="ECO:0007669"/>
    <property type="project" value="UniProtKB-SubCell"/>
</dbReference>
<feature type="transmembrane region" description="Helical" evidence="12">
    <location>
        <begin position="170"/>
        <end position="187"/>
    </location>
</feature>
<accession>W4QQR8</accession>
<keyword evidence="7 12" id="KW-1133">Transmembrane helix</keyword>
<evidence type="ECO:0000256" key="8">
    <source>
        <dbReference type="ARBA" id="ARBA00023136"/>
    </source>
</evidence>
<evidence type="ECO:0000256" key="12">
    <source>
        <dbReference type="HAMAP-Rule" id="MF_01811"/>
    </source>
</evidence>
<dbReference type="PANTHER" id="PTHR12428:SF65">
    <property type="entry name" value="CYTOCHROME C OXIDASE ASSEMBLY PROTEIN COX18, MITOCHONDRIAL"/>
    <property type="match status" value="1"/>
</dbReference>
<dbReference type="PRINTS" id="PR01900">
    <property type="entry name" value="YIDCPROTEIN"/>
</dbReference>
<evidence type="ECO:0000256" key="7">
    <source>
        <dbReference type="ARBA" id="ARBA00022989"/>
    </source>
</evidence>
<dbReference type="PRINTS" id="PR00701">
    <property type="entry name" value="60KDINNERMP"/>
</dbReference>
<name>W4QQR8_HALA3</name>
<gene>
    <name evidence="12" type="primary">yidC</name>
    <name evidence="15" type="ORF">JCM9157_1465</name>
</gene>
<evidence type="ECO:0000313" key="16">
    <source>
        <dbReference type="Proteomes" id="UP000018896"/>
    </source>
</evidence>
<dbReference type="GO" id="GO:0015031">
    <property type="term" value="P:protein transport"/>
    <property type="evidence" value="ECO:0007669"/>
    <property type="project" value="UniProtKB-KW"/>
</dbReference>
<dbReference type="OrthoDB" id="9780552at2"/>
<comment type="caution">
    <text evidence="15">The sequence shown here is derived from an EMBL/GenBank/DDBJ whole genome shotgun (WGS) entry which is preliminary data.</text>
</comment>
<keyword evidence="11 12" id="KW-0449">Lipoprotein</keyword>
<evidence type="ECO:0000256" key="9">
    <source>
        <dbReference type="ARBA" id="ARBA00023139"/>
    </source>
</evidence>
<dbReference type="PANTHER" id="PTHR12428">
    <property type="entry name" value="OXA1"/>
    <property type="match status" value="1"/>
</dbReference>
<dbReference type="InterPro" id="IPR047196">
    <property type="entry name" value="YidC_ALB_C"/>
</dbReference>
<dbReference type="STRING" id="1236973.JCM9157_1465"/>
<dbReference type="GO" id="GO:0051205">
    <property type="term" value="P:protein insertion into membrane"/>
    <property type="evidence" value="ECO:0007669"/>
    <property type="project" value="TreeGrafter"/>
</dbReference>
<dbReference type="InterPro" id="IPR023060">
    <property type="entry name" value="YidC/YidC1/YidC2_Firmicutes"/>
</dbReference>
<evidence type="ECO:0000259" key="14">
    <source>
        <dbReference type="Pfam" id="PF02096"/>
    </source>
</evidence>
<dbReference type="Pfam" id="PF02096">
    <property type="entry name" value="60KD_IMP"/>
    <property type="match status" value="1"/>
</dbReference>
<reference evidence="15 16" key="1">
    <citation type="journal article" date="2014" name="Genome Announc.">
        <title>Draft Genome Sequences of Three Alkaliphilic Bacillus Strains, Bacillus wakoensis JCM 9140T, Bacillus akibai JCM 9157T, and Bacillus hemicellulosilyticus JCM 9152T.</title>
        <authorList>
            <person name="Yuki M."/>
            <person name="Oshima K."/>
            <person name="Suda W."/>
            <person name="Oshida Y."/>
            <person name="Kitamura K."/>
            <person name="Iida T."/>
            <person name="Hattori M."/>
            <person name="Ohkuma M."/>
        </authorList>
    </citation>
    <scope>NUCLEOTIDE SEQUENCE [LARGE SCALE GENOMIC DNA]</scope>
    <source>
        <strain evidence="15 16">JCM 9157</strain>
    </source>
</reference>
<dbReference type="NCBIfam" id="TIGR03592">
    <property type="entry name" value="yidC_oxa1_cterm"/>
    <property type="match status" value="1"/>
</dbReference>
<dbReference type="EMBL" id="BAUV01000008">
    <property type="protein sequence ID" value="GAE34411.1"/>
    <property type="molecule type" value="Genomic_DNA"/>
</dbReference>
<evidence type="ECO:0000256" key="11">
    <source>
        <dbReference type="ARBA" id="ARBA00023288"/>
    </source>
</evidence>
<evidence type="ECO:0000256" key="5">
    <source>
        <dbReference type="ARBA" id="ARBA00022729"/>
    </source>
</evidence>
<keyword evidence="10 12" id="KW-0143">Chaperone</keyword>
<dbReference type="Proteomes" id="UP000018896">
    <property type="component" value="Unassembled WGS sequence"/>
</dbReference>
<proteinExistence type="inferred from homology"/>
<keyword evidence="6 12" id="KW-0653">Protein transport</keyword>
<protein>
    <recommendedName>
        <fullName evidence="12">Membrane protein insertase YidC</fullName>
    </recommendedName>
    <alternativeName>
        <fullName evidence="12">Foldase YidC</fullName>
    </alternativeName>
    <alternativeName>
        <fullName evidence="12">Membrane integrase YidC</fullName>
    </alternativeName>
    <alternativeName>
        <fullName evidence="12">Membrane protein YidC</fullName>
    </alternativeName>
</protein>